<dbReference type="EMBL" id="JBBKTX010000018">
    <property type="protein sequence ID" value="MFK4753606.1"/>
    <property type="molecule type" value="Genomic_DNA"/>
</dbReference>
<dbReference type="InterPro" id="IPR003111">
    <property type="entry name" value="Lon_prtase_N"/>
</dbReference>
<dbReference type="Proteomes" id="UP001620597">
    <property type="component" value="Unassembled WGS sequence"/>
</dbReference>
<dbReference type="PROSITE" id="PS51787">
    <property type="entry name" value="LON_N"/>
    <property type="match status" value="1"/>
</dbReference>
<evidence type="ECO:0000259" key="1">
    <source>
        <dbReference type="PROSITE" id="PS51787"/>
    </source>
</evidence>
<dbReference type="Gene3D" id="2.30.130.40">
    <property type="entry name" value="LON domain-like"/>
    <property type="match status" value="1"/>
</dbReference>
<sequence>MTEICIFPIPDCVTFPGTVFPLHVFEPRYRNMIQHCLDSHTPVAICHTQKLLSPAKPNQDLETALHSNQATYKPYPIFSAGQPQLLETLDDGRMLLNIHIRQRYRAITEKQTLPYMIYDCEPFLDRTIDPEDLDYHEELKQRILKRLDALAFQQPEFLDVYKANDWQVKPVNEFSFQLFGLIAFGADIQQHILEMDNITDRLEQALELLIRIG</sequence>
<dbReference type="PANTHER" id="PTHR46732">
    <property type="entry name" value="ATP-DEPENDENT PROTEASE LA (LON) DOMAIN PROTEIN"/>
    <property type="match status" value="1"/>
</dbReference>
<gene>
    <name evidence="2" type="ORF">WG929_14415</name>
</gene>
<dbReference type="SMART" id="SM00464">
    <property type="entry name" value="LON"/>
    <property type="match status" value="1"/>
</dbReference>
<name>A0ABW8NL70_9GAMM</name>
<dbReference type="InterPro" id="IPR015947">
    <property type="entry name" value="PUA-like_sf"/>
</dbReference>
<organism evidence="2 3">
    <name type="scientific">Oceanobacter antarcticus</name>
    <dbReference type="NCBI Taxonomy" id="3133425"/>
    <lineage>
        <taxon>Bacteria</taxon>
        <taxon>Pseudomonadati</taxon>
        <taxon>Pseudomonadota</taxon>
        <taxon>Gammaproteobacteria</taxon>
        <taxon>Oceanospirillales</taxon>
        <taxon>Oceanospirillaceae</taxon>
        <taxon>Oceanobacter</taxon>
    </lineage>
</organism>
<feature type="domain" description="Lon N-terminal" evidence="1">
    <location>
        <begin position="4"/>
        <end position="213"/>
    </location>
</feature>
<evidence type="ECO:0000313" key="2">
    <source>
        <dbReference type="EMBL" id="MFK4753606.1"/>
    </source>
</evidence>
<evidence type="ECO:0000313" key="3">
    <source>
        <dbReference type="Proteomes" id="UP001620597"/>
    </source>
</evidence>
<keyword evidence="3" id="KW-1185">Reference proteome</keyword>
<protein>
    <submittedName>
        <fullName evidence="2">LON peptidase substrate-binding domain-containing protein</fullName>
    </submittedName>
</protein>
<dbReference type="RefSeq" id="WP_369856261.1">
    <property type="nucleotide sequence ID" value="NZ_JBBKTX010000018.1"/>
</dbReference>
<dbReference type="InterPro" id="IPR046336">
    <property type="entry name" value="Lon_prtase_N_sf"/>
</dbReference>
<proteinExistence type="predicted"/>
<comment type="caution">
    <text evidence="2">The sequence shown here is derived from an EMBL/GenBank/DDBJ whole genome shotgun (WGS) entry which is preliminary data.</text>
</comment>
<dbReference type="PANTHER" id="PTHR46732:SF8">
    <property type="entry name" value="ATP-DEPENDENT PROTEASE LA (LON) DOMAIN PROTEIN"/>
    <property type="match status" value="1"/>
</dbReference>
<accession>A0ABW8NL70</accession>
<dbReference type="Pfam" id="PF02190">
    <property type="entry name" value="LON_substr_bdg"/>
    <property type="match status" value="1"/>
</dbReference>
<dbReference type="SUPFAM" id="SSF88697">
    <property type="entry name" value="PUA domain-like"/>
    <property type="match status" value="1"/>
</dbReference>
<reference evidence="2 3" key="1">
    <citation type="submission" date="2024-03" db="EMBL/GenBank/DDBJ databases">
        <title>High-quality draft genome sequence of Oceanobacter sp. wDCs-4.</title>
        <authorList>
            <person name="Dong C."/>
        </authorList>
    </citation>
    <scope>NUCLEOTIDE SEQUENCE [LARGE SCALE GENOMIC DNA]</scope>
    <source>
        <strain evidence="3">wDCs-4</strain>
    </source>
</reference>